<keyword evidence="4" id="KW-0732">Signal</keyword>
<feature type="region of interest" description="Disordered" evidence="2">
    <location>
        <begin position="572"/>
        <end position="594"/>
    </location>
</feature>
<feature type="transmembrane region" description="Helical" evidence="3">
    <location>
        <begin position="177"/>
        <end position="198"/>
    </location>
</feature>
<comment type="caution">
    <text evidence="6">The sequence shown here is derived from an EMBL/GenBank/DDBJ whole genome shotgun (WGS) entry which is preliminary data.</text>
</comment>
<dbReference type="InterPro" id="IPR007621">
    <property type="entry name" value="TPM_dom"/>
</dbReference>
<keyword evidence="3" id="KW-0812">Transmembrane</keyword>
<evidence type="ECO:0000259" key="5">
    <source>
        <dbReference type="Pfam" id="PF04536"/>
    </source>
</evidence>
<organism evidence="6 7">
    <name type="scientific">Varibaculum cambriense</name>
    <dbReference type="NCBI Taxonomy" id="184870"/>
    <lineage>
        <taxon>Bacteria</taxon>
        <taxon>Bacillati</taxon>
        <taxon>Actinomycetota</taxon>
        <taxon>Actinomycetes</taxon>
        <taxon>Actinomycetales</taxon>
        <taxon>Actinomycetaceae</taxon>
        <taxon>Varibaculum</taxon>
    </lineage>
</organism>
<keyword evidence="1" id="KW-0175">Coiled coil</keyword>
<evidence type="ECO:0000313" key="6">
    <source>
        <dbReference type="EMBL" id="MCG4617289.1"/>
    </source>
</evidence>
<feature type="domain" description="TPM" evidence="5">
    <location>
        <begin position="45"/>
        <end position="151"/>
    </location>
</feature>
<reference evidence="6" key="1">
    <citation type="submission" date="2022-01" db="EMBL/GenBank/DDBJ databases">
        <title>Collection of gut derived symbiotic bacterial strains cultured from healthy donors.</title>
        <authorList>
            <person name="Lin H."/>
            <person name="Kohout C."/>
            <person name="Waligurski E."/>
            <person name="Pamer E.G."/>
        </authorList>
    </citation>
    <scope>NUCLEOTIDE SEQUENCE</scope>
    <source>
        <strain evidence="6">DFI.7.46</strain>
    </source>
</reference>
<feature type="coiled-coil region" evidence="1">
    <location>
        <begin position="394"/>
        <end position="424"/>
    </location>
</feature>
<dbReference type="Gene3D" id="3.10.310.50">
    <property type="match status" value="1"/>
</dbReference>
<evidence type="ECO:0000256" key="4">
    <source>
        <dbReference type="SAM" id="SignalP"/>
    </source>
</evidence>
<keyword evidence="3" id="KW-0472">Membrane</keyword>
<accession>A0AAJ1EWU4</accession>
<feature type="signal peptide" evidence="4">
    <location>
        <begin position="1"/>
        <end position="33"/>
    </location>
</feature>
<dbReference type="EMBL" id="JAKNHJ010000003">
    <property type="protein sequence ID" value="MCG4617289.1"/>
    <property type="molecule type" value="Genomic_DNA"/>
</dbReference>
<dbReference type="Pfam" id="PF04536">
    <property type="entry name" value="TPM_phosphatase"/>
    <property type="match status" value="1"/>
</dbReference>
<evidence type="ECO:0000313" key="7">
    <source>
        <dbReference type="Proteomes" id="UP001200537"/>
    </source>
</evidence>
<evidence type="ECO:0000256" key="3">
    <source>
        <dbReference type="SAM" id="Phobius"/>
    </source>
</evidence>
<proteinExistence type="predicted"/>
<feature type="compositionally biased region" description="Basic and acidic residues" evidence="2">
    <location>
        <begin position="572"/>
        <end position="589"/>
    </location>
</feature>
<feature type="coiled-coil region" evidence="1">
    <location>
        <begin position="234"/>
        <end position="316"/>
    </location>
</feature>
<name>A0AAJ1EWU4_9ACTO</name>
<dbReference type="RefSeq" id="WP_238127561.1">
    <property type="nucleotide sequence ID" value="NZ_JAKNHJ010000003.1"/>
</dbReference>
<protein>
    <submittedName>
        <fullName evidence="6">TPM domain-containing protein</fullName>
    </submittedName>
</protein>
<dbReference type="Proteomes" id="UP001200537">
    <property type="component" value="Unassembled WGS sequence"/>
</dbReference>
<sequence>MCLARFRKRLLTFFLAVLAATVTVVVPASLALAAPPASSFDKHLSDPAGYLENSEQVAETLAGASSSDYQIYAALTDNFSPLSAQQWCVKSREQAAGNSQSVLLAIAVKERAYYICPAANVRISETKQNRIVQEIEPLLSQGNWDQAVKVFAVSAASSSSDLGGAVSEEESARTGGWFRPLALVLVVAGIGVGIMIFARKQSKTRDQIKTRQAASDKQLVEQAGVDVLAADDAVRGAKEELEFAKMQLGTAQTEEYAQVLAQASQARDSAMEKLRDLDSLSGIQKSQQAQAASSEAKRCQELLAQQTEKLTRLRESLASLPSRIQNQLSLISELETQASQLPAIIAALHKTHPQAVLTSLDDAPEQVSNLLGAARETLEPLQSEDSSPSLKVQVQTAERAIAQARTLIKEVSEAETHLANLQQSLLAAVTSISSDLDDVKRLNLQDKSVFQTLCAKAQTAIDNCLQARDGQGDPLASLSAIAQAEADLDQALAPYRQDSEQKQKAAARLQTALASAQARIASANSYVSSHRGAVGLDARQYLARAESLYQQAQASRGDTGIKLAELAGEAADKARESASTDYQERRNDWDGGSGGNSSDFLTGMILGGILNGGRGFGGGTSWGSSSGNSDWFGGGFGSGSGSGFGGSFGGGSSGGGFGGKF</sequence>
<evidence type="ECO:0000256" key="1">
    <source>
        <dbReference type="SAM" id="Coils"/>
    </source>
</evidence>
<gene>
    <name evidence="6" type="ORF">L0M99_02090</name>
</gene>
<evidence type="ECO:0000256" key="2">
    <source>
        <dbReference type="SAM" id="MobiDB-lite"/>
    </source>
</evidence>
<feature type="chain" id="PRO_5042525706" evidence="4">
    <location>
        <begin position="34"/>
        <end position="661"/>
    </location>
</feature>
<dbReference type="AlphaFoldDB" id="A0AAJ1EWU4"/>
<keyword evidence="3" id="KW-1133">Transmembrane helix</keyword>